<gene>
    <name evidence="1" type="ORF">RFI_26009</name>
</gene>
<dbReference type="Proteomes" id="UP000023152">
    <property type="component" value="Unassembled WGS sequence"/>
</dbReference>
<reference evidence="1 2" key="1">
    <citation type="journal article" date="2013" name="Curr. Biol.">
        <title>The Genome of the Foraminiferan Reticulomyxa filosa.</title>
        <authorList>
            <person name="Glockner G."/>
            <person name="Hulsmann N."/>
            <person name="Schleicher M."/>
            <person name="Noegel A.A."/>
            <person name="Eichinger L."/>
            <person name="Gallinger C."/>
            <person name="Pawlowski J."/>
            <person name="Sierra R."/>
            <person name="Euteneuer U."/>
            <person name="Pillet L."/>
            <person name="Moustafa A."/>
            <person name="Platzer M."/>
            <person name="Groth M."/>
            <person name="Szafranski K."/>
            <person name="Schliwa M."/>
        </authorList>
    </citation>
    <scope>NUCLEOTIDE SEQUENCE [LARGE SCALE GENOMIC DNA]</scope>
</reference>
<keyword evidence="2" id="KW-1185">Reference proteome</keyword>
<organism evidence="1 2">
    <name type="scientific">Reticulomyxa filosa</name>
    <dbReference type="NCBI Taxonomy" id="46433"/>
    <lineage>
        <taxon>Eukaryota</taxon>
        <taxon>Sar</taxon>
        <taxon>Rhizaria</taxon>
        <taxon>Retaria</taxon>
        <taxon>Foraminifera</taxon>
        <taxon>Monothalamids</taxon>
        <taxon>Reticulomyxidae</taxon>
        <taxon>Reticulomyxa</taxon>
    </lineage>
</organism>
<protein>
    <submittedName>
        <fullName evidence="1">Uncharacterized protein</fullName>
    </submittedName>
</protein>
<proteinExistence type="predicted"/>
<accession>X6MD90</accession>
<comment type="caution">
    <text evidence="1">The sequence shown here is derived from an EMBL/GenBank/DDBJ whole genome shotgun (WGS) entry which is preliminary data.</text>
</comment>
<name>X6MD90_RETFI</name>
<dbReference type="AlphaFoldDB" id="X6MD90"/>
<feature type="non-terminal residue" evidence="1">
    <location>
        <position position="1"/>
    </location>
</feature>
<dbReference type="EMBL" id="ASPP01022544">
    <property type="protein sequence ID" value="ETO11367.1"/>
    <property type="molecule type" value="Genomic_DNA"/>
</dbReference>
<evidence type="ECO:0000313" key="2">
    <source>
        <dbReference type="Proteomes" id="UP000023152"/>
    </source>
</evidence>
<sequence length="230" mass="27359">CALWSGFDPNLPLSTSMSWSVPRAIDPLPLLEEYRSYEEDQKQVQQYQEEHKNEPLPPELQKLAERKPFEIFPRKLLKEVFLFRLSNDRYGDYGDCSHESALHDIMLYWCFNNQLLTDHVLQWCFDSVREEFNNQRHDVAPWLLLMEKIVRQKDDNFAKTCEQWIKKMSTLLNTCAKTSTSGTDLLMFQLMSWFKRLTVRDPEIAKFVQQNVQLHQIIEVFSCLIVFVFL</sequence>
<evidence type="ECO:0000313" key="1">
    <source>
        <dbReference type="EMBL" id="ETO11367.1"/>
    </source>
</evidence>